<evidence type="ECO:0000313" key="6">
    <source>
        <dbReference type="Proteomes" id="UP000293289"/>
    </source>
</evidence>
<organism evidence="5 6">
    <name type="scientific">Agromyces ramosus</name>
    <dbReference type="NCBI Taxonomy" id="33879"/>
    <lineage>
        <taxon>Bacteria</taxon>
        <taxon>Bacillati</taxon>
        <taxon>Actinomycetota</taxon>
        <taxon>Actinomycetes</taxon>
        <taxon>Micrococcales</taxon>
        <taxon>Microbacteriaceae</taxon>
        <taxon>Agromyces</taxon>
    </lineage>
</organism>
<sequence length="379" mass="41528">MERRPPHGAAFAVVGAALHVRTSRAQDVGVTYLAASDRYDDMTYRRTGRSGLRLPLLSLGLWQNFGDDRPFEGQRDMVRRAFDLGITHFDLANNYGPPYGAAESNFGRLLATDLAPYRDELVISTKAGWDMWPGPYGVGGSRKYVLASLDRSLERLGLDHVDIFYSHRPDPDTPLDETVGALHDAVRSGRARYVGISSYSPDASREVAGMLARLGTPLLIHQPSYSMLNRWIETEGLLDAAGELGFGVIGFTPLAQGMLTGRYLDGIPADSRAASDGSLDRDMLAEETLERIRALAAIAERRGQTLAQLALAWALRDERVTSLVIGASRVSQLEENVAALDRLEFGDDELAEIDRYAVDAGIDLWAEARRGAGLPDLRP</sequence>
<dbReference type="PANTHER" id="PTHR43150:SF4">
    <property type="entry name" value="L-GLYCERALDEHYDE 3-PHOSPHATE REDUCTASE"/>
    <property type="match status" value="1"/>
</dbReference>
<dbReference type="PANTHER" id="PTHR43150">
    <property type="entry name" value="HYPERKINETIC, ISOFORM M"/>
    <property type="match status" value="1"/>
</dbReference>
<comment type="similarity">
    <text evidence="1">Belongs to the shaker potassium channel beta subunit family.</text>
</comment>
<dbReference type="AlphaFoldDB" id="A0A4Q7MEU8"/>
<keyword evidence="6" id="KW-1185">Reference proteome</keyword>
<dbReference type="InterPro" id="IPR023210">
    <property type="entry name" value="NADP_OxRdtase_dom"/>
</dbReference>
<reference evidence="5 6" key="1">
    <citation type="submission" date="2019-02" db="EMBL/GenBank/DDBJ databases">
        <title>Genomic Encyclopedia of Type Strains, Phase IV (KMG-IV): sequencing the most valuable type-strain genomes for metagenomic binning, comparative biology and taxonomic classification.</title>
        <authorList>
            <person name="Goeker M."/>
        </authorList>
    </citation>
    <scope>NUCLEOTIDE SEQUENCE [LARGE SCALE GENOMIC DNA]</scope>
    <source>
        <strain evidence="5 6">DSM 43045</strain>
    </source>
</reference>
<dbReference type="PRINTS" id="PR01577">
    <property type="entry name" value="KCNABCHANNEL"/>
</dbReference>
<name>A0A4Q7MEU8_9MICO</name>
<comment type="caution">
    <text evidence="5">The sequence shown here is derived from an EMBL/GenBank/DDBJ whole genome shotgun (WGS) entry which is preliminary data.</text>
</comment>
<dbReference type="GO" id="GO:0051596">
    <property type="term" value="P:methylglyoxal catabolic process"/>
    <property type="evidence" value="ECO:0007669"/>
    <property type="project" value="TreeGrafter"/>
</dbReference>
<evidence type="ECO:0000256" key="2">
    <source>
        <dbReference type="ARBA" id="ARBA00022857"/>
    </source>
</evidence>
<dbReference type="Gene3D" id="3.20.20.100">
    <property type="entry name" value="NADP-dependent oxidoreductase domain"/>
    <property type="match status" value="1"/>
</dbReference>
<gene>
    <name evidence="5" type="ORF">EV187_1641</name>
</gene>
<evidence type="ECO:0000256" key="3">
    <source>
        <dbReference type="ARBA" id="ARBA00023002"/>
    </source>
</evidence>
<keyword evidence="3" id="KW-0560">Oxidoreductase</keyword>
<evidence type="ECO:0000259" key="4">
    <source>
        <dbReference type="Pfam" id="PF00248"/>
    </source>
</evidence>
<evidence type="ECO:0000256" key="1">
    <source>
        <dbReference type="ARBA" id="ARBA00006515"/>
    </source>
</evidence>
<evidence type="ECO:0000313" key="5">
    <source>
        <dbReference type="EMBL" id="RZS65933.1"/>
    </source>
</evidence>
<dbReference type="GO" id="GO:0016491">
    <property type="term" value="F:oxidoreductase activity"/>
    <property type="evidence" value="ECO:0007669"/>
    <property type="project" value="UniProtKB-KW"/>
</dbReference>
<dbReference type="InterPro" id="IPR036812">
    <property type="entry name" value="NAD(P)_OxRdtase_dom_sf"/>
</dbReference>
<dbReference type="NCBIfam" id="NF007388">
    <property type="entry name" value="PRK09912.1"/>
    <property type="match status" value="1"/>
</dbReference>
<dbReference type="Pfam" id="PF00248">
    <property type="entry name" value="Aldo_ket_red"/>
    <property type="match status" value="1"/>
</dbReference>
<accession>A0A4Q7MEU8</accession>
<feature type="domain" description="NADP-dependent oxidoreductase" evidence="4">
    <location>
        <begin position="57"/>
        <end position="355"/>
    </location>
</feature>
<protein>
    <submittedName>
        <fullName evidence="5">L-glyceraldehyde 3-phosphate reductase</fullName>
    </submittedName>
</protein>
<keyword evidence="2" id="KW-0521">NADP</keyword>
<dbReference type="InterPro" id="IPR005399">
    <property type="entry name" value="K_chnl_volt-dep_bsu_KCNAB-rel"/>
</dbReference>
<dbReference type="EMBL" id="SGWY01000002">
    <property type="protein sequence ID" value="RZS65933.1"/>
    <property type="molecule type" value="Genomic_DNA"/>
</dbReference>
<dbReference type="Proteomes" id="UP000293289">
    <property type="component" value="Unassembled WGS sequence"/>
</dbReference>
<proteinExistence type="inferred from homology"/>
<dbReference type="SUPFAM" id="SSF51430">
    <property type="entry name" value="NAD(P)-linked oxidoreductase"/>
    <property type="match status" value="1"/>
</dbReference>